<keyword evidence="2" id="KW-1185">Reference proteome</keyword>
<dbReference type="InterPro" id="IPR041881">
    <property type="entry name" value="PqqD_sf"/>
</dbReference>
<evidence type="ECO:0000313" key="2">
    <source>
        <dbReference type="Proteomes" id="UP000274271"/>
    </source>
</evidence>
<protein>
    <submittedName>
        <fullName evidence="1">PqqD family protein</fullName>
    </submittedName>
</protein>
<comment type="caution">
    <text evidence="1">The sequence shown here is derived from an EMBL/GenBank/DDBJ whole genome shotgun (WGS) entry which is preliminary data.</text>
</comment>
<dbReference type="Proteomes" id="UP000274271">
    <property type="component" value="Unassembled WGS sequence"/>
</dbReference>
<sequence>MFFMKLKKSVAISENGFVFNASRGDSFSTNPTGTRILDWLREGKTDTEMKTLLLEKYEIDEATCEKDLYDFIKMLNQQNLIEA</sequence>
<dbReference type="Pfam" id="PF05402">
    <property type="entry name" value="PqqD"/>
    <property type="match status" value="1"/>
</dbReference>
<dbReference type="OrthoDB" id="1495225at2"/>
<evidence type="ECO:0000313" key="1">
    <source>
        <dbReference type="EMBL" id="RRB15135.1"/>
    </source>
</evidence>
<dbReference type="InterPro" id="IPR008792">
    <property type="entry name" value="PQQD"/>
</dbReference>
<accession>A0A3P1CPD9</accession>
<gene>
    <name evidence="1" type="ORF">EHT87_11330</name>
</gene>
<organism evidence="1 2">
    <name type="scientific">Larkinella knui</name>
    <dbReference type="NCBI Taxonomy" id="2025310"/>
    <lineage>
        <taxon>Bacteria</taxon>
        <taxon>Pseudomonadati</taxon>
        <taxon>Bacteroidota</taxon>
        <taxon>Cytophagia</taxon>
        <taxon>Cytophagales</taxon>
        <taxon>Spirosomataceae</taxon>
        <taxon>Larkinella</taxon>
    </lineage>
</organism>
<proteinExistence type="predicted"/>
<dbReference type="AlphaFoldDB" id="A0A3P1CPD9"/>
<dbReference type="Gene3D" id="1.10.10.1150">
    <property type="entry name" value="Coenzyme PQQ synthesis protein D (PqqD)"/>
    <property type="match status" value="1"/>
</dbReference>
<dbReference type="EMBL" id="RQJP01000002">
    <property type="protein sequence ID" value="RRB15135.1"/>
    <property type="molecule type" value="Genomic_DNA"/>
</dbReference>
<reference evidence="1 2" key="1">
    <citation type="submission" date="2018-11" db="EMBL/GenBank/DDBJ databases">
        <authorList>
            <person name="Zhou Z."/>
            <person name="Wang G."/>
        </authorList>
    </citation>
    <scope>NUCLEOTIDE SEQUENCE [LARGE SCALE GENOMIC DNA]</scope>
    <source>
        <strain evidence="1 2">KCTC42998</strain>
    </source>
</reference>
<name>A0A3P1CPD9_9BACT</name>